<evidence type="ECO:0000256" key="1">
    <source>
        <dbReference type="ARBA" id="ARBA00022679"/>
    </source>
</evidence>
<dbReference type="InterPro" id="IPR037171">
    <property type="entry name" value="NagB/RpiA_transferase-like"/>
</dbReference>
<dbReference type="EC" id="2.8.3.6" evidence="2"/>
<dbReference type="Gene3D" id="3.40.1080.10">
    <property type="entry name" value="Glutaconate Coenzyme A-transferase"/>
    <property type="match status" value="1"/>
</dbReference>
<dbReference type="SMART" id="SM00882">
    <property type="entry name" value="CoA_trans"/>
    <property type="match status" value="1"/>
</dbReference>
<dbReference type="SUPFAM" id="SSF100950">
    <property type="entry name" value="NagB/RpiA/CoA transferase-like"/>
    <property type="match status" value="1"/>
</dbReference>
<protein>
    <submittedName>
        <fullName evidence="2">3-oxoadipate CoA-transferase subunit A</fullName>
        <ecNumber evidence="2">2.8.3.6</ecNumber>
    </submittedName>
</protein>
<gene>
    <name evidence="2" type="primary">pcaI</name>
    <name evidence="2" type="ORF">BN112_0095</name>
</gene>
<dbReference type="PANTHER" id="PTHR13707:SF60">
    <property type="entry name" value="ACETATE COA-TRANSFERASE SUBUNIT ALPHA"/>
    <property type="match status" value="1"/>
</dbReference>
<keyword evidence="1 2" id="KW-0808">Transferase</keyword>
<dbReference type="Proteomes" id="UP000007564">
    <property type="component" value="Chromosome"/>
</dbReference>
<dbReference type="NCBIfam" id="TIGR02429">
    <property type="entry name" value="pcaI_scoA_fam"/>
    <property type="match status" value="1"/>
</dbReference>
<dbReference type="EMBL" id="HE965806">
    <property type="protein sequence ID" value="CCJ52013.1"/>
    <property type="molecule type" value="Genomic_DNA"/>
</dbReference>
<evidence type="ECO:0000313" key="2">
    <source>
        <dbReference type="EMBL" id="CCJ52013.1"/>
    </source>
</evidence>
<sequence length="238" mass="25616">MTAGTSTHFNQVNGVGMLNKTCESADEAVSVVESGATILISGFGDIGLPFELLHALARTSVKDLTIVSNNAGTGELGLSRLFRNRQVSRLIASFPSQPDSHHYFAAYQEGLVDLELVPQGTLAERIRAAGAGLAGFFTPTGYGTELAQGKECRMFKGKGYVFEEALPGDFAFIKAHVADAYGNLRYRRASRTFNPIMAMAARTTIAEAKQMVPVGSIDPDDVHTPGVFVDRIVEVRDE</sequence>
<name>A0A0C6P0V9_BORBO</name>
<dbReference type="KEGG" id="bbh:BN112_0095"/>
<dbReference type="AlphaFoldDB" id="A0A0C6P0V9"/>
<dbReference type="PANTHER" id="PTHR13707">
    <property type="entry name" value="KETOACID-COENZYME A TRANSFERASE"/>
    <property type="match status" value="1"/>
</dbReference>
<evidence type="ECO:0000313" key="3">
    <source>
        <dbReference type="Proteomes" id="UP000007564"/>
    </source>
</evidence>
<dbReference type="OrthoDB" id="9777193at2"/>
<accession>A0A0C6P0V9</accession>
<proteinExistence type="predicted"/>
<organism evidence="2 3">
    <name type="scientific">Bordetella bronchiseptica 253</name>
    <dbReference type="NCBI Taxonomy" id="568707"/>
    <lineage>
        <taxon>Bacteria</taxon>
        <taxon>Pseudomonadati</taxon>
        <taxon>Pseudomonadota</taxon>
        <taxon>Betaproteobacteria</taxon>
        <taxon>Burkholderiales</taxon>
        <taxon>Alcaligenaceae</taxon>
        <taxon>Bordetella</taxon>
    </lineage>
</organism>
<dbReference type="InterPro" id="IPR012792">
    <property type="entry name" value="3-oxoacid_CoA-transf_A"/>
</dbReference>
<reference evidence="2 3" key="1">
    <citation type="journal article" date="2012" name="BMC Genomics">
        <title>Comparative genomics of the classical Bordetella subspecies: the evolution and exchange of virulence-associated diversity amongst closely related pathogens.</title>
        <authorList>
            <person name="Park J."/>
            <person name="Zhang Y."/>
            <person name="Buboltz A.M."/>
            <person name="Zhang X."/>
            <person name="Schuster S.C."/>
            <person name="Ahuja U."/>
            <person name="Liu M."/>
            <person name="Miller J.F."/>
            <person name="Sebaihia M."/>
            <person name="Bentley S.D."/>
            <person name="Parkhill J."/>
            <person name="Harvill E.T."/>
        </authorList>
    </citation>
    <scope>NUCLEOTIDE SEQUENCE [LARGE SCALE GENOMIC DNA]</scope>
    <source>
        <strain evidence="2 3">253</strain>
    </source>
</reference>
<dbReference type="GO" id="GO:0047569">
    <property type="term" value="F:3-oxoadipate CoA-transferase activity"/>
    <property type="evidence" value="ECO:0007669"/>
    <property type="project" value="UniProtKB-EC"/>
</dbReference>
<dbReference type="HOGENOM" id="CLU_019942_2_0_4"/>
<dbReference type="Pfam" id="PF01144">
    <property type="entry name" value="CoA_trans"/>
    <property type="match status" value="1"/>
</dbReference>
<dbReference type="InterPro" id="IPR004165">
    <property type="entry name" value="CoA_trans_fam_I"/>
</dbReference>